<reference evidence="2" key="1">
    <citation type="submission" date="2020-05" db="EMBL/GenBank/DDBJ databases">
        <title>Frigoriglobus tundricola gen. nov., sp. nov., a psychrotolerant cellulolytic planctomycete of the family Gemmataceae with two divergent copies of 16S rRNA gene.</title>
        <authorList>
            <person name="Kulichevskaya I.S."/>
            <person name="Ivanova A.A."/>
            <person name="Naumoff D.G."/>
            <person name="Beletsky A.V."/>
            <person name="Rijpstra W.I.C."/>
            <person name="Sinninghe Damste J.S."/>
            <person name="Mardanov A.V."/>
            <person name="Ravin N.V."/>
            <person name="Dedysh S.N."/>
        </authorList>
    </citation>
    <scope>NUCLEOTIDE SEQUENCE [LARGE SCALE GENOMIC DNA]</scope>
    <source>
        <strain evidence="2">PL17</strain>
    </source>
</reference>
<protein>
    <submittedName>
        <fullName evidence="1">Uncharacterized protein</fullName>
    </submittedName>
</protein>
<name>A0A6M5YTS6_9BACT</name>
<keyword evidence="2" id="KW-1185">Reference proteome</keyword>
<proteinExistence type="predicted"/>
<organism evidence="1 2">
    <name type="scientific">Frigoriglobus tundricola</name>
    <dbReference type="NCBI Taxonomy" id="2774151"/>
    <lineage>
        <taxon>Bacteria</taxon>
        <taxon>Pseudomonadati</taxon>
        <taxon>Planctomycetota</taxon>
        <taxon>Planctomycetia</taxon>
        <taxon>Gemmatales</taxon>
        <taxon>Gemmataceae</taxon>
        <taxon>Frigoriglobus</taxon>
    </lineage>
</organism>
<dbReference type="KEGG" id="ftj:FTUN_4849"/>
<dbReference type="EMBL" id="CP053452">
    <property type="protein sequence ID" value="QJW97279.1"/>
    <property type="molecule type" value="Genomic_DNA"/>
</dbReference>
<evidence type="ECO:0000313" key="2">
    <source>
        <dbReference type="Proteomes" id="UP000503447"/>
    </source>
</evidence>
<accession>A0A6M5YTS6</accession>
<dbReference type="Proteomes" id="UP000503447">
    <property type="component" value="Chromosome"/>
</dbReference>
<dbReference type="AlphaFoldDB" id="A0A6M5YTS6"/>
<evidence type="ECO:0000313" key="1">
    <source>
        <dbReference type="EMBL" id="QJW97279.1"/>
    </source>
</evidence>
<gene>
    <name evidence="1" type="ORF">FTUN_4849</name>
</gene>
<sequence length="43" mass="4912">MLNSLVKHLKGFLLYLVCFCPLCQSVRKPLRDLNTLSGSLVYK</sequence>